<gene>
    <name evidence="3" type="ORF">CI238_04397</name>
</gene>
<dbReference type="PROSITE" id="PS00108">
    <property type="entry name" value="PROTEIN_KINASE_ST"/>
    <property type="match status" value="1"/>
</dbReference>
<sequence length="1204" mass="139176">PKPNYEKITSLKKKIEKSFCFNYNRKDFFPNDQLRQLVTRQSVSEILTTINEGALSDFAKNDAARLFLILVFMTTKDNEKVSVIRELYANGIRNDSLPVKFGMDDTGWNWLWHWRPIPSSANSSYPVPENWDRSERDLFDRYQWMFNVPVFGIRQPFRFKFDEDTILPYLKVEHKAESKGFFGEVMKVEIHQAHINIPELAGKARNGSIAIALKKANDDPELAKYFDKEAENLEKLRKYKSKHLIKPIAAYEHRRDRCLIFPWADKGNLCQYWSQHDSNKNLSWITHQLSGLFSALAELHQANCRHGDLKPENILLYVDEGNNIIMQIADMGLTTFHEQDLSTRIRRAANLYTATPPGTSRYEPPETDQDRYDDQDNSEKDRIRNPEEHEARSRAYDIWSMGCVVLELLIWLFYGSDTVNKFRKKTPYLWERHGGEYRIHKLAQEHIEEMSKTWKRNSACGDLLKFVLDRLLVIKVSENNESSSDHREIAAAAWGKMREIERKHYLARTTDNGLAPGHENDYRVIKTSLPTREDNLEEFGSLVGIQRKATEEQKQASEEEQPDTGRTLVPGKEYQWNSKHEKVRLKKTRQLTFSQQRSKLNDVWESLPDNTFASQVFEHISWYQVKPLSTKEDNIVCEDCRTMTSTTLFESERHTATMRQSCKVCVLLLDALRTAGVTSSGVVRLRQTSTTVGLENGPNLLSIYTEPGPDVPQGRQIGLPQLPEPNSEEQLTLLKQWIRSCDSTHSACHRDAEPITDMPTRIVKVTEPIQLLTSSSIGPCRYIALSHCWGRLQEHERFCLYRNNFSQLQECIDLNRLPKTFRDAIVLTRGLGIDYIWIDTLCIIQDDKDDWENESTKMEEVFSAAYCTISAASAKSSLDGFLSHRSPRPCVQLHMEGSRDLYVCSHIDNFHQDVELAEINQRGWVLQERALSRRSIYYSSTQVYWECGEGIRCETLSRLYNSKAAFLGDANFPKFALNYYRDGRQLLIQDLYERYSALAFTMASDRAIAILGLQKRLERAFKTQAAHGSFEVYFARSILWKRDQPTAMTAIAQPTGRHVPSWSWFSKGGKIEYMHLSFDKIDWMNDDFESPFAHQRDVLSGCRCENRLILRGLARGMNLSDKELAERVIFDENNELKVKDLRAVAIGRDKDEGIAYTRLNSPRVHVLVIRESTSDSSERIYERVGVASLLPMQVLAEGIWVNVW</sequence>
<proteinExistence type="predicted"/>
<evidence type="ECO:0000259" key="2">
    <source>
        <dbReference type="PROSITE" id="PS50011"/>
    </source>
</evidence>
<accession>A0A166VBG4</accession>
<comment type="caution">
    <text evidence="3">The sequence shown here is derived from an EMBL/GenBank/DDBJ whole genome shotgun (WGS) entry which is preliminary data.</text>
</comment>
<dbReference type="GO" id="GO:0005524">
    <property type="term" value="F:ATP binding"/>
    <property type="evidence" value="ECO:0007669"/>
    <property type="project" value="InterPro"/>
</dbReference>
<feature type="region of interest" description="Disordered" evidence="1">
    <location>
        <begin position="549"/>
        <end position="570"/>
    </location>
</feature>
<protein>
    <submittedName>
        <fullName evidence="3">Heterokaryon incompatibility protein</fullName>
    </submittedName>
</protein>
<feature type="compositionally biased region" description="Basic and acidic residues" evidence="1">
    <location>
        <begin position="368"/>
        <end position="388"/>
    </location>
</feature>
<evidence type="ECO:0000313" key="4">
    <source>
        <dbReference type="Proteomes" id="UP000076584"/>
    </source>
</evidence>
<dbReference type="STRING" id="1573173.A0A166VBG4"/>
<organism evidence="3 4">
    <name type="scientific">Colletotrichum incanum</name>
    <name type="common">Soybean anthracnose fungus</name>
    <dbReference type="NCBI Taxonomy" id="1573173"/>
    <lineage>
        <taxon>Eukaryota</taxon>
        <taxon>Fungi</taxon>
        <taxon>Dikarya</taxon>
        <taxon>Ascomycota</taxon>
        <taxon>Pezizomycotina</taxon>
        <taxon>Sordariomycetes</taxon>
        <taxon>Hypocreomycetidae</taxon>
        <taxon>Glomerellales</taxon>
        <taxon>Glomerellaceae</taxon>
        <taxon>Colletotrichum</taxon>
        <taxon>Colletotrichum spaethianum species complex</taxon>
    </lineage>
</organism>
<dbReference type="EMBL" id="LFIW01002328">
    <property type="protein sequence ID" value="KZL74394.1"/>
    <property type="molecule type" value="Genomic_DNA"/>
</dbReference>
<feature type="region of interest" description="Disordered" evidence="1">
    <location>
        <begin position="354"/>
        <end position="388"/>
    </location>
</feature>
<dbReference type="PANTHER" id="PTHR33112:SF10">
    <property type="entry name" value="TOL"/>
    <property type="match status" value="1"/>
</dbReference>
<dbReference type="PANTHER" id="PTHR33112">
    <property type="entry name" value="DOMAIN PROTEIN, PUTATIVE-RELATED"/>
    <property type="match status" value="1"/>
</dbReference>
<dbReference type="Gene3D" id="1.10.510.10">
    <property type="entry name" value="Transferase(Phosphotransferase) domain 1"/>
    <property type="match status" value="1"/>
</dbReference>
<name>A0A166VBG4_COLIC</name>
<dbReference type="InterPro" id="IPR010730">
    <property type="entry name" value="HET"/>
</dbReference>
<dbReference type="InterPro" id="IPR008271">
    <property type="entry name" value="Ser/Thr_kinase_AS"/>
</dbReference>
<dbReference type="SUPFAM" id="SSF56112">
    <property type="entry name" value="Protein kinase-like (PK-like)"/>
    <property type="match status" value="1"/>
</dbReference>
<evidence type="ECO:0000256" key="1">
    <source>
        <dbReference type="SAM" id="MobiDB-lite"/>
    </source>
</evidence>
<dbReference type="PROSITE" id="PS50011">
    <property type="entry name" value="PROTEIN_KINASE_DOM"/>
    <property type="match status" value="1"/>
</dbReference>
<dbReference type="Pfam" id="PF06985">
    <property type="entry name" value="HET"/>
    <property type="match status" value="1"/>
</dbReference>
<evidence type="ECO:0000313" key="3">
    <source>
        <dbReference type="EMBL" id="KZL74394.1"/>
    </source>
</evidence>
<feature type="non-terminal residue" evidence="3">
    <location>
        <position position="1"/>
    </location>
</feature>
<dbReference type="CDD" id="cd00180">
    <property type="entry name" value="PKc"/>
    <property type="match status" value="1"/>
</dbReference>
<dbReference type="GO" id="GO:0004672">
    <property type="term" value="F:protein kinase activity"/>
    <property type="evidence" value="ECO:0007669"/>
    <property type="project" value="InterPro"/>
</dbReference>
<dbReference type="Proteomes" id="UP000076584">
    <property type="component" value="Unassembled WGS sequence"/>
</dbReference>
<dbReference type="InterPro" id="IPR011009">
    <property type="entry name" value="Kinase-like_dom_sf"/>
</dbReference>
<dbReference type="AlphaFoldDB" id="A0A166VBG4"/>
<keyword evidence="4" id="KW-1185">Reference proteome</keyword>
<dbReference type="InterPro" id="IPR000719">
    <property type="entry name" value="Prot_kinase_dom"/>
</dbReference>
<dbReference type="Pfam" id="PF00069">
    <property type="entry name" value="Pkinase"/>
    <property type="match status" value="1"/>
</dbReference>
<reference evidence="3 4" key="1">
    <citation type="submission" date="2015-06" db="EMBL/GenBank/DDBJ databases">
        <title>Survival trade-offs in plant roots during colonization by closely related pathogenic and mutualistic fungi.</title>
        <authorList>
            <person name="Hacquard S."/>
            <person name="Kracher B."/>
            <person name="Hiruma K."/>
            <person name="Weinman A."/>
            <person name="Muench P."/>
            <person name="Garrido Oter R."/>
            <person name="Ver Loren van Themaat E."/>
            <person name="Dallerey J.-F."/>
            <person name="Damm U."/>
            <person name="Henrissat B."/>
            <person name="Lespinet O."/>
            <person name="Thon M."/>
            <person name="Kemen E."/>
            <person name="McHardy A.C."/>
            <person name="Schulze-Lefert P."/>
            <person name="O'Connell R.J."/>
        </authorList>
    </citation>
    <scope>NUCLEOTIDE SEQUENCE [LARGE SCALE GENOMIC DNA]</scope>
    <source>
        <strain evidence="3 4">MAFF 238704</strain>
    </source>
</reference>
<dbReference type="SMART" id="SM00220">
    <property type="entry name" value="S_TKc"/>
    <property type="match status" value="1"/>
</dbReference>
<feature type="domain" description="Protein kinase" evidence="2">
    <location>
        <begin position="171"/>
        <end position="489"/>
    </location>
</feature>